<evidence type="ECO:0000313" key="1">
    <source>
        <dbReference type="EMBL" id="KKK88772.1"/>
    </source>
</evidence>
<protein>
    <submittedName>
        <fullName evidence="1">Uncharacterized protein</fullName>
    </submittedName>
</protein>
<accession>A0A0F8Z4P3</accession>
<name>A0A0F8Z4P3_9ZZZZ</name>
<dbReference type="EMBL" id="LAZR01049809">
    <property type="protein sequence ID" value="KKK88772.1"/>
    <property type="molecule type" value="Genomic_DNA"/>
</dbReference>
<gene>
    <name evidence="1" type="ORF">LCGC14_2739750</name>
</gene>
<feature type="non-terminal residue" evidence="1">
    <location>
        <position position="42"/>
    </location>
</feature>
<sequence>MKRIIIVLLVVLLLGGMGWILSGAYDVYVTIVDDSPVRKYHR</sequence>
<proteinExistence type="predicted"/>
<reference evidence="1" key="1">
    <citation type="journal article" date="2015" name="Nature">
        <title>Complex archaea that bridge the gap between prokaryotes and eukaryotes.</title>
        <authorList>
            <person name="Spang A."/>
            <person name="Saw J.H."/>
            <person name="Jorgensen S.L."/>
            <person name="Zaremba-Niedzwiedzka K."/>
            <person name="Martijn J."/>
            <person name="Lind A.E."/>
            <person name="van Eijk R."/>
            <person name="Schleper C."/>
            <person name="Guy L."/>
            <person name="Ettema T.J."/>
        </authorList>
    </citation>
    <scope>NUCLEOTIDE SEQUENCE</scope>
</reference>
<organism evidence="1">
    <name type="scientific">marine sediment metagenome</name>
    <dbReference type="NCBI Taxonomy" id="412755"/>
    <lineage>
        <taxon>unclassified sequences</taxon>
        <taxon>metagenomes</taxon>
        <taxon>ecological metagenomes</taxon>
    </lineage>
</organism>
<dbReference type="AlphaFoldDB" id="A0A0F8Z4P3"/>
<comment type="caution">
    <text evidence="1">The sequence shown here is derived from an EMBL/GenBank/DDBJ whole genome shotgun (WGS) entry which is preliminary data.</text>
</comment>